<protein>
    <recommendedName>
        <fullName evidence="3">Lipoprotein</fullName>
    </recommendedName>
</protein>
<evidence type="ECO:0000313" key="1">
    <source>
        <dbReference type="EMBL" id="QWV98474.1"/>
    </source>
</evidence>
<dbReference type="Proteomes" id="UP000683493">
    <property type="component" value="Chromosome"/>
</dbReference>
<organism evidence="1 2">
    <name type="scientific">Geomonas diazotrophica</name>
    <dbReference type="NCBI Taxonomy" id="2843197"/>
    <lineage>
        <taxon>Bacteria</taxon>
        <taxon>Pseudomonadati</taxon>
        <taxon>Thermodesulfobacteriota</taxon>
        <taxon>Desulfuromonadia</taxon>
        <taxon>Geobacterales</taxon>
        <taxon>Geobacteraceae</taxon>
        <taxon>Geomonas</taxon>
    </lineage>
</organism>
<reference evidence="1 2" key="1">
    <citation type="submission" date="2021-06" db="EMBL/GenBank/DDBJ databases">
        <title>Gemonas diversity in paddy soil.</title>
        <authorList>
            <person name="Liu G."/>
        </authorList>
    </citation>
    <scope>NUCLEOTIDE SEQUENCE [LARGE SCALE GENOMIC DNA]</scope>
    <source>
        <strain evidence="1 2">RG29</strain>
    </source>
</reference>
<name>A0ABX8JLD6_9BACT</name>
<sequence length="219" mass="23566">MKSTPLLISALLHLALGAAIWCYSETKPAVRPPILYVDLATFDATAPPEPPAARIEPPVEPAVVQEDVAETVEAKPEPAQAIAAETAAGEVQPQQAQVAPEISRAFAGAWHAQEMMYNTRRYLQVAGLAMRQVLEGKLAAAERERLAGAKVRITASYDAGAPPDFSVQTDSEELRALLVNDKNAWSRVPSPGECKVQYKKVAFLVSLERGTIQVGLSPQ</sequence>
<keyword evidence="2" id="KW-1185">Reference proteome</keyword>
<dbReference type="EMBL" id="CP076724">
    <property type="protein sequence ID" value="QWV98474.1"/>
    <property type="molecule type" value="Genomic_DNA"/>
</dbReference>
<proteinExistence type="predicted"/>
<gene>
    <name evidence="1" type="ORF">KP005_04085</name>
</gene>
<accession>A0ABX8JLD6</accession>
<evidence type="ECO:0008006" key="3">
    <source>
        <dbReference type="Google" id="ProtNLM"/>
    </source>
</evidence>
<evidence type="ECO:0000313" key="2">
    <source>
        <dbReference type="Proteomes" id="UP000683493"/>
    </source>
</evidence>